<dbReference type="AlphaFoldDB" id="A0A6C0AL75"/>
<accession>A0A6C0AL75</accession>
<dbReference type="Gene3D" id="2.40.30.20">
    <property type="match status" value="1"/>
</dbReference>
<name>A0A6C0AL75_9ZZZZ</name>
<protein>
    <submittedName>
        <fullName evidence="1">Uncharacterized protein</fullName>
    </submittedName>
</protein>
<dbReference type="EMBL" id="MN740714">
    <property type="protein sequence ID" value="QHS80564.1"/>
    <property type="molecule type" value="Genomic_DNA"/>
</dbReference>
<dbReference type="InterPro" id="IPR023366">
    <property type="entry name" value="ATP_synth_asu-like_sf"/>
</dbReference>
<organism evidence="1">
    <name type="scientific">viral metagenome</name>
    <dbReference type="NCBI Taxonomy" id="1070528"/>
    <lineage>
        <taxon>unclassified sequences</taxon>
        <taxon>metagenomes</taxon>
        <taxon>organismal metagenomes</taxon>
    </lineage>
</organism>
<reference evidence="1" key="1">
    <citation type="journal article" date="2020" name="Nature">
        <title>Giant virus diversity and host interactions through global metagenomics.</title>
        <authorList>
            <person name="Schulz F."/>
            <person name="Roux S."/>
            <person name="Paez-Espino D."/>
            <person name="Jungbluth S."/>
            <person name="Walsh D.A."/>
            <person name="Denef V.J."/>
            <person name="McMahon K.D."/>
            <person name="Konstantinidis K.T."/>
            <person name="Eloe-Fadrosh E.A."/>
            <person name="Kyrpides N.C."/>
            <person name="Woyke T."/>
        </authorList>
    </citation>
    <scope>NUCLEOTIDE SEQUENCE</scope>
    <source>
        <strain evidence="1">GVMAG-S-1091796-13</strain>
    </source>
</reference>
<dbReference type="EMBL" id="MN740715">
    <property type="protein sequence ID" value="QHS80620.1"/>
    <property type="molecule type" value="Genomic_DNA"/>
</dbReference>
<sequence length="901" mass="100552">MDIDENDLLFSNQYVPYPELEKEVSSQSNEEFKKFYEKEQSLQEEKQISENLEKISIKNFRLDDETDDQNLLNTNKFELQNTNTNVNTNVNTNENLKRRTKEVISYVSVDSRDRNKSLYPKASNFKIFLGKTFYNVKNIKLASMEFPNTNAVINSNNNKIYWRNKEDIDIDKINDITKEYPIYDTTLRIGSYVATSLQTEIFNKFSLIKRQDGDSADYHYFIVNLDLDTDIVTFTSLILTQLPVNPLSTLSGSGLITVHHPNHGFKTDDRIYLVGAQTLGGITAQYLNTLHTITIIPSTSGGSDYYQFEVNIKAALAVQLGGGNTVKAGKIAPFQLLFGNYSNIVAQNIGFPLENSSQLIKTYIKSIETIYQVLITTTEPHRLINTFDHLGQNCTITGSGTTPNIDGTRIITKIINQYSFLILVNNPLSIINLTNPTLTFNFPPHTNTLEISSISNYNFNTVLITSFTDHNYDVSHIGSNVTLYETKTVPILDNIHQIDGIFAQDSFTIIETILAESNTNTIGEGGYISRNHPITTHTVNITGITSGSITTLLCPNHNLRPNDRIQINNIISSPNINGSHSIYTTPNSNTITINYTTNSASLSTESETQSYIGTGLYTVSFPSHNFNNIISIQNTSGYPTGFTSGNLFVVQTQLPHGLSDNQKIRFSQTQTSANVNLNTGHTITTIDSDEFIIGTTTGSGLLSPITSGIVGFNQEFKLYNINDIGGIQGQNLNNKNFSIRNIIDENTFNFYTNDFLASNTESGGGSSAYISSLIHGFNGIQQNTKDNILNRSINLQGENYSFLCCPQLSTMMNTGDVRNIFARVILDQSPGSMVFSYLSNPKTFDKVPLDKLDELEFSMLNHNGTLYEFNDLDYSFTLQITESIDVTDSFNVSSKRGIVDN</sequence>
<evidence type="ECO:0000313" key="1">
    <source>
        <dbReference type="EMBL" id="QHS80564.1"/>
    </source>
</evidence>
<proteinExistence type="predicted"/>